<gene>
    <name evidence="1" type="ORF">GUITHDRAFT_114452</name>
</gene>
<dbReference type="HOGENOM" id="CLU_057546_1_0_1"/>
<evidence type="ECO:0000313" key="1">
    <source>
        <dbReference type="EMBL" id="EKX39489.1"/>
    </source>
</evidence>
<reference evidence="2" key="3">
    <citation type="submission" date="2016-03" db="UniProtKB">
        <authorList>
            <consortium name="EnsemblProtists"/>
        </authorList>
    </citation>
    <scope>IDENTIFICATION</scope>
</reference>
<dbReference type="InterPro" id="IPR026893">
    <property type="entry name" value="Tyr/Ser_Pase_IphP-type"/>
</dbReference>
<dbReference type="OMA" id="AFYCKAG"/>
<dbReference type="Proteomes" id="UP000011087">
    <property type="component" value="Unassembled WGS sequence"/>
</dbReference>
<dbReference type="SUPFAM" id="SSF52799">
    <property type="entry name" value="(Phosphotyrosine protein) phosphatases II"/>
    <property type="match status" value="1"/>
</dbReference>
<accession>L1IUB0</accession>
<evidence type="ECO:0008006" key="4">
    <source>
        <dbReference type="Google" id="ProtNLM"/>
    </source>
</evidence>
<organism evidence="1">
    <name type="scientific">Guillardia theta (strain CCMP2712)</name>
    <name type="common">Cryptophyte</name>
    <dbReference type="NCBI Taxonomy" id="905079"/>
    <lineage>
        <taxon>Eukaryota</taxon>
        <taxon>Cryptophyceae</taxon>
        <taxon>Pyrenomonadales</taxon>
        <taxon>Geminigeraceae</taxon>
        <taxon>Guillardia</taxon>
    </lineage>
</organism>
<dbReference type="InterPro" id="IPR029021">
    <property type="entry name" value="Prot-tyrosine_phosphatase-like"/>
</dbReference>
<dbReference type="EnsemblProtists" id="EKX39489">
    <property type="protein sequence ID" value="EKX39489"/>
    <property type="gene ID" value="GUITHDRAFT_114452"/>
</dbReference>
<dbReference type="eggNOG" id="ENOG502RZFS">
    <property type="taxonomic scope" value="Eukaryota"/>
</dbReference>
<evidence type="ECO:0000313" key="2">
    <source>
        <dbReference type="EnsemblProtists" id="EKX39489"/>
    </source>
</evidence>
<reference evidence="3" key="2">
    <citation type="submission" date="2012-11" db="EMBL/GenBank/DDBJ databases">
        <authorList>
            <person name="Kuo A."/>
            <person name="Curtis B.A."/>
            <person name="Tanifuji G."/>
            <person name="Burki F."/>
            <person name="Gruber A."/>
            <person name="Irimia M."/>
            <person name="Maruyama S."/>
            <person name="Arias M.C."/>
            <person name="Ball S.G."/>
            <person name="Gile G.H."/>
            <person name="Hirakawa Y."/>
            <person name="Hopkins J.F."/>
            <person name="Rensing S.A."/>
            <person name="Schmutz J."/>
            <person name="Symeonidi A."/>
            <person name="Elias M."/>
            <person name="Eveleigh R.J."/>
            <person name="Herman E.K."/>
            <person name="Klute M.J."/>
            <person name="Nakayama T."/>
            <person name="Obornik M."/>
            <person name="Reyes-Prieto A."/>
            <person name="Armbrust E.V."/>
            <person name="Aves S.J."/>
            <person name="Beiko R.G."/>
            <person name="Coutinho P."/>
            <person name="Dacks J.B."/>
            <person name="Durnford D.G."/>
            <person name="Fast N.M."/>
            <person name="Green B.R."/>
            <person name="Grisdale C."/>
            <person name="Hempe F."/>
            <person name="Henrissat B."/>
            <person name="Hoppner M.P."/>
            <person name="Ishida K.-I."/>
            <person name="Kim E."/>
            <person name="Koreny L."/>
            <person name="Kroth P.G."/>
            <person name="Liu Y."/>
            <person name="Malik S.-B."/>
            <person name="Maier U.G."/>
            <person name="McRose D."/>
            <person name="Mock T."/>
            <person name="Neilson J.A."/>
            <person name="Onodera N.T."/>
            <person name="Poole A.M."/>
            <person name="Pritham E.J."/>
            <person name="Richards T.A."/>
            <person name="Rocap G."/>
            <person name="Roy S.W."/>
            <person name="Sarai C."/>
            <person name="Schaack S."/>
            <person name="Shirato S."/>
            <person name="Slamovits C.H."/>
            <person name="Spencer D.F."/>
            <person name="Suzuki S."/>
            <person name="Worden A.Z."/>
            <person name="Zauner S."/>
            <person name="Barry K."/>
            <person name="Bell C."/>
            <person name="Bharti A.K."/>
            <person name="Crow J.A."/>
            <person name="Grimwood J."/>
            <person name="Kramer R."/>
            <person name="Lindquist E."/>
            <person name="Lucas S."/>
            <person name="Salamov A."/>
            <person name="McFadden G.I."/>
            <person name="Lane C.E."/>
            <person name="Keeling P.J."/>
            <person name="Gray M.W."/>
            <person name="Grigoriev I.V."/>
            <person name="Archibald J.M."/>
        </authorList>
    </citation>
    <scope>NUCLEOTIDE SEQUENCE</scope>
    <source>
        <strain evidence="3">CCMP2712</strain>
    </source>
</reference>
<dbReference type="RefSeq" id="XP_005826469.1">
    <property type="nucleotide sequence ID" value="XM_005826412.1"/>
</dbReference>
<dbReference type="OrthoDB" id="9988524at2759"/>
<dbReference type="Gene3D" id="3.90.190.10">
    <property type="entry name" value="Protein tyrosine phosphatase superfamily"/>
    <property type="match status" value="1"/>
</dbReference>
<dbReference type="AlphaFoldDB" id="L1IUB0"/>
<dbReference type="GO" id="GO:0004721">
    <property type="term" value="F:phosphoprotein phosphatase activity"/>
    <property type="evidence" value="ECO:0007669"/>
    <property type="project" value="InterPro"/>
</dbReference>
<dbReference type="PaxDb" id="55529-EKX39489"/>
<keyword evidence="3" id="KW-1185">Reference proteome</keyword>
<evidence type="ECO:0000313" key="3">
    <source>
        <dbReference type="Proteomes" id="UP000011087"/>
    </source>
</evidence>
<dbReference type="GeneID" id="17296160"/>
<sequence>MSLHVTCFIPRVFRTACVGTASESDACLIVENIKTLIDLRSEKEYGMDSVKYNSSVWQQYDDLIYEVKKSKTGKPKALIPSSPAKEPMRARHMLSVIDEAIYKRGVFKRMSLRKKIKAGIYRAVSYTKARSFFIEYINNAGLPLLNELILDYGGPSIKAVMQVLSDRANHPVAFYCTAGKDRTGLIAMLVLSVLGVDNEAIVNDYVYANLGDKNAMVGALRQEQLDPEKFLRAPRAVMEQTIKLLKEEYGGAAKYLESIGFGPDEVKKLRVALCDD</sequence>
<name>L1IUB0_GUITC</name>
<dbReference type="PANTHER" id="PTHR31126">
    <property type="entry name" value="TYROSINE-PROTEIN PHOSPHATASE"/>
    <property type="match status" value="1"/>
</dbReference>
<protein>
    <recommendedName>
        <fullName evidence="4">Tyrosine specific protein phosphatases domain-containing protein</fullName>
    </recommendedName>
</protein>
<dbReference type="EMBL" id="JH993039">
    <property type="protein sequence ID" value="EKX39489.1"/>
    <property type="molecule type" value="Genomic_DNA"/>
</dbReference>
<dbReference type="KEGG" id="gtt:GUITHDRAFT_114452"/>
<dbReference type="Pfam" id="PF13350">
    <property type="entry name" value="Y_phosphatase3"/>
    <property type="match status" value="1"/>
</dbReference>
<proteinExistence type="predicted"/>
<dbReference type="PANTHER" id="PTHR31126:SF1">
    <property type="entry name" value="TYROSINE SPECIFIC PROTEIN PHOSPHATASES DOMAIN-CONTAINING PROTEIN"/>
    <property type="match status" value="1"/>
</dbReference>
<reference evidence="1 3" key="1">
    <citation type="journal article" date="2012" name="Nature">
        <title>Algal genomes reveal evolutionary mosaicism and the fate of nucleomorphs.</title>
        <authorList>
            <consortium name="DOE Joint Genome Institute"/>
            <person name="Curtis B.A."/>
            <person name="Tanifuji G."/>
            <person name="Burki F."/>
            <person name="Gruber A."/>
            <person name="Irimia M."/>
            <person name="Maruyama S."/>
            <person name="Arias M.C."/>
            <person name="Ball S.G."/>
            <person name="Gile G.H."/>
            <person name="Hirakawa Y."/>
            <person name="Hopkins J.F."/>
            <person name="Kuo A."/>
            <person name="Rensing S.A."/>
            <person name="Schmutz J."/>
            <person name="Symeonidi A."/>
            <person name="Elias M."/>
            <person name="Eveleigh R.J."/>
            <person name="Herman E.K."/>
            <person name="Klute M.J."/>
            <person name="Nakayama T."/>
            <person name="Obornik M."/>
            <person name="Reyes-Prieto A."/>
            <person name="Armbrust E.V."/>
            <person name="Aves S.J."/>
            <person name="Beiko R.G."/>
            <person name="Coutinho P."/>
            <person name="Dacks J.B."/>
            <person name="Durnford D.G."/>
            <person name="Fast N.M."/>
            <person name="Green B.R."/>
            <person name="Grisdale C.J."/>
            <person name="Hempel F."/>
            <person name="Henrissat B."/>
            <person name="Hoppner M.P."/>
            <person name="Ishida K."/>
            <person name="Kim E."/>
            <person name="Koreny L."/>
            <person name="Kroth P.G."/>
            <person name="Liu Y."/>
            <person name="Malik S.B."/>
            <person name="Maier U.G."/>
            <person name="McRose D."/>
            <person name="Mock T."/>
            <person name="Neilson J.A."/>
            <person name="Onodera N.T."/>
            <person name="Poole A.M."/>
            <person name="Pritham E.J."/>
            <person name="Richards T.A."/>
            <person name="Rocap G."/>
            <person name="Roy S.W."/>
            <person name="Sarai C."/>
            <person name="Schaack S."/>
            <person name="Shirato S."/>
            <person name="Slamovits C.H."/>
            <person name="Spencer D.F."/>
            <person name="Suzuki S."/>
            <person name="Worden A.Z."/>
            <person name="Zauner S."/>
            <person name="Barry K."/>
            <person name="Bell C."/>
            <person name="Bharti A.K."/>
            <person name="Crow J.A."/>
            <person name="Grimwood J."/>
            <person name="Kramer R."/>
            <person name="Lindquist E."/>
            <person name="Lucas S."/>
            <person name="Salamov A."/>
            <person name="McFadden G.I."/>
            <person name="Lane C.E."/>
            <person name="Keeling P.J."/>
            <person name="Gray M.W."/>
            <person name="Grigoriev I.V."/>
            <person name="Archibald J.M."/>
        </authorList>
    </citation>
    <scope>NUCLEOTIDE SEQUENCE</scope>
    <source>
        <strain evidence="1 3">CCMP2712</strain>
    </source>
</reference>